<sequence>MSVRTRRGLLIFIGGFGTYAILLPGLGPLPALLAGIPVAALAVSVDRWLRARRDRRIPGIR</sequence>
<dbReference type="Proteomes" id="UP001620520">
    <property type="component" value="Unassembled WGS sequence"/>
</dbReference>
<name>A0ABW8N1E2_9MICC</name>
<protein>
    <submittedName>
        <fullName evidence="2">Uncharacterized protein</fullName>
    </submittedName>
</protein>
<organism evidence="2 3">
    <name type="scientific">Paenarthrobacter histidinolovorans</name>
    <dbReference type="NCBI Taxonomy" id="43664"/>
    <lineage>
        <taxon>Bacteria</taxon>
        <taxon>Bacillati</taxon>
        <taxon>Actinomycetota</taxon>
        <taxon>Actinomycetes</taxon>
        <taxon>Micrococcales</taxon>
        <taxon>Micrococcaceae</taxon>
        <taxon>Paenarthrobacter</taxon>
    </lineage>
</organism>
<feature type="transmembrane region" description="Helical" evidence="1">
    <location>
        <begin position="7"/>
        <end position="26"/>
    </location>
</feature>
<keyword evidence="1" id="KW-0472">Membrane</keyword>
<comment type="caution">
    <text evidence="2">The sequence shown here is derived from an EMBL/GenBank/DDBJ whole genome shotgun (WGS) entry which is preliminary data.</text>
</comment>
<reference evidence="2 3" key="1">
    <citation type="submission" date="2024-10" db="EMBL/GenBank/DDBJ databases">
        <title>Novel secondary metabolite-producing bacteria for plant disease control.</title>
        <authorList>
            <person name="Chevrette M."/>
        </authorList>
    </citation>
    <scope>NUCLEOTIDE SEQUENCE [LARGE SCALE GENOMIC DNA]</scope>
    <source>
        <strain evidence="2 3">J30 TE3557</strain>
    </source>
</reference>
<keyword evidence="1" id="KW-0812">Transmembrane</keyword>
<keyword evidence="1" id="KW-1133">Transmembrane helix</keyword>
<keyword evidence="3" id="KW-1185">Reference proteome</keyword>
<evidence type="ECO:0000313" key="2">
    <source>
        <dbReference type="EMBL" id="MFK4637824.1"/>
    </source>
</evidence>
<gene>
    <name evidence="2" type="ORF">ABIA52_000713</name>
</gene>
<evidence type="ECO:0000313" key="3">
    <source>
        <dbReference type="Proteomes" id="UP001620520"/>
    </source>
</evidence>
<proteinExistence type="predicted"/>
<evidence type="ECO:0000256" key="1">
    <source>
        <dbReference type="SAM" id="Phobius"/>
    </source>
</evidence>
<dbReference type="RefSeq" id="WP_404593590.1">
    <property type="nucleotide sequence ID" value="NZ_JBIYEW010000003.1"/>
</dbReference>
<dbReference type="EMBL" id="JBIYEW010000003">
    <property type="protein sequence ID" value="MFK4637824.1"/>
    <property type="molecule type" value="Genomic_DNA"/>
</dbReference>
<feature type="transmembrane region" description="Helical" evidence="1">
    <location>
        <begin position="32"/>
        <end position="49"/>
    </location>
</feature>
<accession>A0ABW8N1E2</accession>